<organism evidence="3 4">
    <name type="scientific">Acer yangbiense</name>
    <dbReference type="NCBI Taxonomy" id="1000413"/>
    <lineage>
        <taxon>Eukaryota</taxon>
        <taxon>Viridiplantae</taxon>
        <taxon>Streptophyta</taxon>
        <taxon>Embryophyta</taxon>
        <taxon>Tracheophyta</taxon>
        <taxon>Spermatophyta</taxon>
        <taxon>Magnoliopsida</taxon>
        <taxon>eudicotyledons</taxon>
        <taxon>Gunneridae</taxon>
        <taxon>Pentapetalae</taxon>
        <taxon>rosids</taxon>
        <taxon>malvids</taxon>
        <taxon>Sapindales</taxon>
        <taxon>Sapindaceae</taxon>
        <taxon>Hippocastanoideae</taxon>
        <taxon>Acereae</taxon>
        <taxon>Acer</taxon>
    </lineage>
</organism>
<keyword evidence="1" id="KW-0479">Metal-binding</keyword>
<dbReference type="Pfam" id="PF17123">
    <property type="entry name" value="zf-RING_11"/>
    <property type="match status" value="1"/>
</dbReference>
<dbReference type="SUPFAM" id="SSF57850">
    <property type="entry name" value="RING/U-box"/>
    <property type="match status" value="1"/>
</dbReference>
<dbReference type="InterPro" id="IPR001841">
    <property type="entry name" value="Znf_RING"/>
</dbReference>
<dbReference type="PANTHER" id="PTHR46798:SF20">
    <property type="entry name" value="RING-TYPE DOMAIN-CONTAINING PROTEIN"/>
    <property type="match status" value="1"/>
</dbReference>
<keyword evidence="1" id="KW-0863">Zinc-finger</keyword>
<dbReference type="OrthoDB" id="8062037at2759"/>
<feature type="domain" description="RING-type" evidence="2">
    <location>
        <begin position="10"/>
        <end position="50"/>
    </location>
</feature>
<dbReference type="EMBL" id="VAHF01000001">
    <property type="protein sequence ID" value="TXG71719.1"/>
    <property type="molecule type" value="Genomic_DNA"/>
</dbReference>
<keyword evidence="4" id="KW-1185">Reference proteome</keyword>
<evidence type="ECO:0000256" key="1">
    <source>
        <dbReference type="PROSITE-ProRule" id="PRU00175"/>
    </source>
</evidence>
<keyword evidence="1" id="KW-0862">Zinc</keyword>
<proteinExistence type="predicted"/>
<dbReference type="GO" id="GO:0004842">
    <property type="term" value="F:ubiquitin-protein transferase activity"/>
    <property type="evidence" value="ECO:0007669"/>
    <property type="project" value="InterPro"/>
</dbReference>
<dbReference type="Proteomes" id="UP000323000">
    <property type="component" value="Chromosome 1"/>
</dbReference>
<dbReference type="PANTHER" id="PTHR46798">
    <property type="entry name" value="OS09G0511500 PROTEIN"/>
    <property type="match status" value="1"/>
</dbReference>
<evidence type="ECO:0000313" key="4">
    <source>
        <dbReference type="Proteomes" id="UP000323000"/>
    </source>
</evidence>
<comment type="caution">
    <text evidence="3">The sequence shown here is derived from an EMBL/GenBank/DDBJ whole genome shotgun (WGS) entry which is preliminary data.</text>
</comment>
<reference evidence="4" key="1">
    <citation type="journal article" date="2019" name="Gigascience">
        <title>De novo genome assembly of the endangered Acer yangbiense, a plant species with extremely small populations endemic to Yunnan Province, China.</title>
        <authorList>
            <person name="Yang J."/>
            <person name="Wariss H.M."/>
            <person name="Tao L."/>
            <person name="Zhang R."/>
            <person name="Yun Q."/>
            <person name="Hollingsworth P."/>
            <person name="Dao Z."/>
            <person name="Luo G."/>
            <person name="Guo H."/>
            <person name="Ma Y."/>
            <person name="Sun W."/>
        </authorList>
    </citation>
    <scope>NUCLEOTIDE SEQUENCE [LARGE SCALE GENOMIC DNA]</scope>
    <source>
        <strain evidence="4">cv. Malutang</strain>
    </source>
</reference>
<dbReference type="InterPro" id="IPR044274">
    <property type="entry name" value="RFI2"/>
</dbReference>
<dbReference type="GO" id="GO:0008270">
    <property type="term" value="F:zinc ion binding"/>
    <property type="evidence" value="ECO:0007669"/>
    <property type="project" value="UniProtKB-KW"/>
</dbReference>
<dbReference type="PROSITE" id="PS50089">
    <property type="entry name" value="ZF_RING_2"/>
    <property type="match status" value="1"/>
</dbReference>
<name>A0A5C7IRK8_9ROSI</name>
<accession>A0A5C7IRK8</accession>
<evidence type="ECO:0000313" key="3">
    <source>
        <dbReference type="EMBL" id="TXG71719.1"/>
    </source>
</evidence>
<sequence length="118" mass="13767">MSDSAERYSICLEEVSSTRGRTVVTLRCSHMFHLDCIGSYFNVDGIMQCPANCRRIENGQWLFSDSREQEPIPEIFVYALNLPVHYDALPMTNYILVPQVAEQDYLQYMDPYSWDEQN</sequence>
<dbReference type="Gene3D" id="3.30.40.10">
    <property type="entry name" value="Zinc/RING finger domain, C3HC4 (zinc finger)"/>
    <property type="match status" value="1"/>
</dbReference>
<protein>
    <recommendedName>
        <fullName evidence="2">RING-type domain-containing protein</fullName>
    </recommendedName>
</protein>
<dbReference type="InterPro" id="IPR013083">
    <property type="entry name" value="Znf_RING/FYVE/PHD"/>
</dbReference>
<evidence type="ECO:0000259" key="2">
    <source>
        <dbReference type="PROSITE" id="PS50089"/>
    </source>
</evidence>
<gene>
    <name evidence="3" type="ORF">EZV62_000298</name>
</gene>
<dbReference type="AlphaFoldDB" id="A0A5C7IRK8"/>